<name>A0A400TZT8_ECOLX</name>
<evidence type="ECO:0000313" key="1">
    <source>
        <dbReference type="EMBL" id="QED74563.1"/>
    </source>
</evidence>
<evidence type="ECO:0000313" key="2">
    <source>
        <dbReference type="Proteomes" id="UP000321299"/>
    </source>
</evidence>
<sequence length="101" mass="11291">MSENQNYANLLHKEYVGFFTEDAKEDLTDVINLVNIMSIMFDERSCGAGAEITNKDIISLSNIIYRELQSIKSGMHLSGGIFSWRQAEAAGIAREQEVTSN</sequence>
<accession>A0A400TZT8</accession>
<reference evidence="1 2" key="2">
    <citation type="submission" date="2019-08" db="EMBL/GenBank/DDBJ databases">
        <authorList>
            <person name="Chen F.-J."/>
            <person name="Wu H.-C."/>
            <person name="Liao Y.-C."/>
            <person name="Kuo S.-C."/>
        </authorList>
    </citation>
    <scope>NUCLEOTIDE SEQUENCE [LARGE SCALE GENOMIC DNA]</scope>
    <source>
        <strain evidence="1 2">NCYU-26-73</strain>
    </source>
</reference>
<gene>
    <name evidence="1" type="ORF">FTV93_13825</name>
</gene>
<reference evidence="1 2" key="1">
    <citation type="submission" date="2019-08" db="EMBL/GenBank/DDBJ databases">
        <title>Plasmid- and chromosome-located mcr-3 in mcr-1-positive Escherichia coli from diseased swine, Taiwan.</title>
        <authorList>
            <person name="Hsu C.-Y."/>
            <person name="Huang W.-C."/>
            <person name="Lauderdale T.-L."/>
        </authorList>
    </citation>
    <scope>NUCLEOTIDE SEQUENCE [LARGE SCALE GENOMIC DNA]</scope>
    <source>
        <strain evidence="1 2">NCYU-26-73</strain>
    </source>
</reference>
<dbReference type="Proteomes" id="UP000321299">
    <property type="component" value="Chromosome"/>
</dbReference>
<proteinExistence type="predicted"/>
<protein>
    <submittedName>
        <fullName evidence="1">Uncharacterized protein</fullName>
    </submittedName>
</protein>
<dbReference type="AlphaFoldDB" id="A0A400TZT8"/>
<organism evidence="1 2">
    <name type="scientific">Escherichia coli</name>
    <dbReference type="NCBI Taxonomy" id="562"/>
    <lineage>
        <taxon>Bacteria</taxon>
        <taxon>Pseudomonadati</taxon>
        <taxon>Pseudomonadota</taxon>
        <taxon>Gammaproteobacteria</taxon>
        <taxon>Enterobacterales</taxon>
        <taxon>Enterobacteriaceae</taxon>
        <taxon>Escherichia</taxon>
    </lineage>
</organism>
<dbReference type="EMBL" id="CP042615">
    <property type="protein sequence ID" value="QED74563.1"/>
    <property type="molecule type" value="Genomic_DNA"/>
</dbReference>